<sequence>MPTEPRKRFSLVELDRSDVVVTMLVAAAVVVGAAVVMVRRVAELLGDGPVPVRVELTGDEVVRAPLGPGGADVTATAGSVVVDVPHLAGLARAAALVEAVAMPTAFAVTAVCLALFCRRVVRGLAFTAATTRLVLVACLATLVAWLVQVGASVVVGGAARSALGGGDPGSGTVFVTAFPLGLLLVAIALGAVAGAMRVGERLQRDTEGLV</sequence>
<dbReference type="EMBL" id="CP052757">
    <property type="protein sequence ID" value="QJW37492.1"/>
    <property type="molecule type" value="Genomic_DNA"/>
</dbReference>
<proteinExistence type="predicted"/>
<evidence type="ECO:0000313" key="3">
    <source>
        <dbReference type="Proteomes" id="UP000451354"/>
    </source>
</evidence>
<evidence type="ECO:0000313" key="2">
    <source>
        <dbReference type="EMBL" id="QJW37492.1"/>
    </source>
</evidence>
<feature type="transmembrane region" description="Helical" evidence="1">
    <location>
        <begin position="133"/>
        <end position="159"/>
    </location>
</feature>
<feature type="transmembrane region" description="Helical" evidence="1">
    <location>
        <begin position="171"/>
        <end position="195"/>
    </location>
</feature>
<keyword evidence="1" id="KW-0472">Membrane</keyword>
<dbReference type="AlphaFoldDB" id="A0A6M5UIX2"/>
<reference evidence="2 3" key="1">
    <citation type="journal article" date="2022" name="Int. J. Syst. Evol. Microbiol.">
        <title>Cellulosimicrobium protaetiae sp. nov., isolated from the gut of the larva of Protaetia brevitarsis seulensis.</title>
        <authorList>
            <person name="Le Han H."/>
            <person name="Nguyen T.T.H."/>
            <person name="Li Z."/>
            <person name="Shin N.R."/>
            <person name="Kim S.G."/>
        </authorList>
    </citation>
    <scope>NUCLEOTIDE SEQUENCE [LARGE SCALE GENOMIC DNA]</scope>
    <source>
        <strain evidence="2 3">BI34</strain>
    </source>
</reference>
<feature type="transmembrane region" description="Helical" evidence="1">
    <location>
        <begin position="100"/>
        <end position="121"/>
    </location>
</feature>
<dbReference type="Proteomes" id="UP000451354">
    <property type="component" value="Chromosome"/>
</dbReference>
<accession>A0A6M5UIX2</accession>
<evidence type="ECO:0008006" key="4">
    <source>
        <dbReference type="Google" id="ProtNLM"/>
    </source>
</evidence>
<dbReference type="RefSeq" id="WP_154799195.1">
    <property type="nucleotide sequence ID" value="NZ_CP052757.1"/>
</dbReference>
<dbReference type="KEGG" id="cprt:FIC82_016190"/>
<organism evidence="2 3">
    <name type="scientific">Cellulosimicrobium protaetiae</name>
    <dbReference type="NCBI Taxonomy" id="2587808"/>
    <lineage>
        <taxon>Bacteria</taxon>
        <taxon>Bacillati</taxon>
        <taxon>Actinomycetota</taxon>
        <taxon>Actinomycetes</taxon>
        <taxon>Micrococcales</taxon>
        <taxon>Promicromonosporaceae</taxon>
        <taxon>Cellulosimicrobium</taxon>
    </lineage>
</organism>
<keyword evidence="3" id="KW-1185">Reference proteome</keyword>
<name>A0A6M5UIX2_9MICO</name>
<feature type="transmembrane region" description="Helical" evidence="1">
    <location>
        <begin position="20"/>
        <end position="42"/>
    </location>
</feature>
<evidence type="ECO:0000256" key="1">
    <source>
        <dbReference type="SAM" id="Phobius"/>
    </source>
</evidence>
<gene>
    <name evidence="2" type="ORF">FIC82_016190</name>
</gene>
<dbReference type="OrthoDB" id="5148898at2"/>
<keyword evidence="1" id="KW-0812">Transmembrane</keyword>
<protein>
    <recommendedName>
        <fullName evidence="4">DUF2975 domain-containing protein</fullName>
    </recommendedName>
</protein>
<keyword evidence="1" id="KW-1133">Transmembrane helix</keyword>